<reference evidence="2 3" key="1">
    <citation type="submission" date="2015-09" db="EMBL/GenBank/DDBJ databases">
        <title>Genome sequence of Oxobacter pfennigii DSM 3222.</title>
        <authorList>
            <person name="Poehlein A."/>
            <person name="Bengelsdorf F.R."/>
            <person name="Schiel-Bengelsdorf B."/>
            <person name="Duerre P."/>
            <person name="Daniel R."/>
        </authorList>
    </citation>
    <scope>NUCLEOTIDE SEQUENCE [LARGE SCALE GENOMIC DNA]</scope>
    <source>
        <strain evidence="2 3">DSM 3222</strain>
    </source>
</reference>
<evidence type="ECO:0008006" key="4">
    <source>
        <dbReference type="Google" id="ProtNLM"/>
    </source>
</evidence>
<dbReference type="Proteomes" id="UP000050326">
    <property type="component" value="Unassembled WGS sequence"/>
</dbReference>
<dbReference type="PROSITE" id="PS51257">
    <property type="entry name" value="PROKAR_LIPOPROTEIN"/>
    <property type="match status" value="1"/>
</dbReference>
<accession>A0A0P8WY32</accession>
<dbReference type="OrthoDB" id="9769367at2"/>
<dbReference type="RefSeq" id="WP_054875737.1">
    <property type="nucleotide sequence ID" value="NZ_LKET01000039.1"/>
</dbReference>
<name>A0A0P8WY32_9CLOT</name>
<comment type="caution">
    <text evidence="2">The sequence shown here is derived from an EMBL/GenBank/DDBJ whole genome shotgun (WGS) entry which is preliminary data.</text>
</comment>
<proteinExistence type="predicted"/>
<dbReference type="AlphaFoldDB" id="A0A0P8WY32"/>
<gene>
    <name evidence="2" type="ORF">OXPF_27180</name>
</gene>
<feature type="signal peptide" evidence="1">
    <location>
        <begin position="1"/>
        <end position="21"/>
    </location>
</feature>
<feature type="chain" id="PRO_5038507673" description="Lipoprotein" evidence="1">
    <location>
        <begin position="22"/>
        <end position="213"/>
    </location>
</feature>
<protein>
    <recommendedName>
        <fullName evidence="4">Lipoprotein</fullName>
    </recommendedName>
</protein>
<keyword evidence="3" id="KW-1185">Reference proteome</keyword>
<sequence length="213" mass="24470">MKTWICIFVCICLLSGLTACYKKSATSEETLPVASFDSVVEAVDKKYYPKFMDIEEGKTALKPLVYGSIGWSLLHRQNFLFAVFGRYVLRYNINENKVDKVDYLGESYNNWPFGASASSNGRYSISYSFDFYGEPARNYFLIDFETETAELICDIYSEEKVDIIKNYKIPDEIKGELEDLSLNPLIPDTGCSIEVRGSEEEFKTTIKDRYFFS</sequence>
<organism evidence="2 3">
    <name type="scientific">Oxobacter pfennigii</name>
    <dbReference type="NCBI Taxonomy" id="36849"/>
    <lineage>
        <taxon>Bacteria</taxon>
        <taxon>Bacillati</taxon>
        <taxon>Bacillota</taxon>
        <taxon>Clostridia</taxon>
        <taxon>Eubacteriales</taxon>
        <taxon>Clostridiaceae</taxon>
        <taxon>Oxobacter</taxon>
    </lineage>
</organism>
<evidence type="ECO:0000256" key="1">
    <source>
        <dbReference type="SAM" id="SignalP"/>
    </source>
</evidence>
<evidence type="ECO:0000313" key="3">
    <source>
        <dbReference type="Proteomes" id="UP000050326"/>
    </source>
</evidence>
<keyword evidence="1" id="KW-0732">Signal</keyword>
<dbReference type="EMBL" id="LKET01000039">
    <property type="protein sequence ID" value="KPU43277.1"/>
    <property type="molecule type" value="Genomic_DNA"/>
</dbReference>
<evidence type="ECO:0000313" key="2">
    <source>
        <dbReference type="EMBL" id="KPU43277.1"/>
    </source>
</evidence>